<reference evidence="1" key="1">
    <citation type="submission" date="2020-08" db="EMBL/GenBank/DDBJ databases">
        <title>Multicomponent nature underlies the extraordinary mechanical properties of spider dragline silk.</title>
        <authorList>
            <person name="Kono N."/>
            <person name="Nakamura H."/>
            <person name="Mori M."/>
            <person name="Yoshida Y."/>
            <person name="Ohtoshi R."/>
            <person name="Malay A.D."/>
            <person name="Moran D.A.P."/>
            <person name="Tomita M."/>
            <person name="Numata K."/>
            <person name="Arakawa K."/>
        </authorList>
    </citation>
    <scope>NUCLEOTIDE SEQUENCE</scope>
</reference>
<proteinExistence type="predicted"/>
<keyword evidence="2" id="KW-1185">Reference proteome</keyword>
<sequence>MKQGSAAAFAGRKRVGVRWRQPDAVLAYYAWYVVSPAYGRYVLVHTAAKGGMVATFWLGCAMRQRTMPAAEGRGRAVPA</sequence>
<name>A0A8X6UUT0_NEPPI</name>
<gene>
    <name evidence="1" type="ORF">NPIL_151971</name>
</gene>
<dbReference type="EMBL" id="BMAW01039740">
    <property type="protein sequence ID" value="GFU57021.1"/>
    <property type="molecule type" value="Genomic_DNA"/>
</dbReference>
<dbReference type="Proteomes" id="UP000887013">
    <property type="component" value="Unassembled WGS sequence"/>
</dbReference>
<comment type="caution">
    <text evidence="1">The sequence shown here is derived from an EMBL/GenBank/DDBJ whole genome shotgun (WGS) entry which is preliminary data.</text>
</comment>
<dbReference type="AlphaFoldDB" id="A0A8X6UUT0"/>
<evidence type="ECO:0000313" key="2">
    <source>
        <dbReference type="Proteomes" id="UP000887013"/>
    </source>
</evidence>
<protein>
    <submittedName>
        <fullName evidence="1">Uncharacterized protein</fullName>
    </submittedName>
</protein>
<evidence type="ECO:0000313" key="1">
    <source>
        <dbReference type="EMBL" id="GFU57021.1"/>
    </source>
</evidence>
<accession>A0A8X6UUT0</accession>
<organism evidence="1 2">
    <name type="scientific">Nephila pilipes</name>
    <name type="common">Giant wood spider</name>
    <name type="synonym">Nephila maculata</name>
    <dbReference type="NCBI Taxonomy" id="299642"/>
    <lineage>
        <taxon>Eukaryota</taxon>
        <taxon>Metazoa</taxon>
        <taxon>Ecdysozoa</taxon>
        <taxon>Arthropoda</taxon>
        <taxon>Chelicerata</taxon>
        <taxon>Arachnida</taxon>
        <taxon>Araneae</taxon>
        <taxon>Araneomorphae</taxon>
        <taxon>Entelegynae</taxon>
        <taxon>Araneoidea</taxon>
        <taxon>Nephilidae</taxon>
        <taxon>Nephila</taxon>
    </lineage>
</organism>